<dbReference type="InterPro" id="IPR011037">
    <property type="entry name" value="Pyrv_Knase-like_insert_dom_sf"/>
</dbReference>
<dbReference type="Pfam" id="PF03473">
    <property type="entry name" value="MOSC"/>
    <property type="match status" value="1"/>
</dbReference>
<dbReference type="InterPro" id="IPR052716">
    <property type="entry name" value="MOSC_domain"/>
</dbReference>
<evidence type="ECO:0000313" key="3">
    <source>
        <dbReference type="Proteomes" id="UP000707138"/>
    </source>
</evidence>
<keyword evidence="3" id="KW-1185">Reference proteome</keyword>
<accession>A0ABS2GE96</accession>
<evidence type="ECO:0000313" key="2">
    <source>
        <dbReference type="EMBL" id="MBM6912142.1"/>
    </source>
</evidence>
<sequence length="148" mass="15754">MTTAKVIAISISEKKGQKKHNIPEAELIADFGMKGDAHAGKWHRQISLLGIKSIDLMRAKGADVAPGDFAENITVEGVTLYELPVGTVMHIGDSVVLEVTQIGKECHSGCEIFKQVGSCIMPTQGIFAKVVTGGIIRVGDALRIETVA</sequence>
<dbReference type="Proteomes" id="UP000707138">
    <property type="component" value="Unassembled WGS sequence"/>
</dbReference>
<proteinExistence type="predicted"/>
<dbReference type="PANTHER" id="PTHR36930">
    <property type="entry name" value="METAL-SULFUR CLUSTER BIOSYNTHESIS PROTEINS YUAD-RELATED"/>
    <property type="match status" value="1"/>
</dbReference>
<evidence type="ECO:0000259" key="1">
    <source>
        <dbReference type="PROSITE" id="PS51340"/>
    </source>
</evidence>
<gene>
    <name evidence="2" type="ORF">H6A01_02195</name>
</gene>
<dbReference type="PANTHER" id="PTHR36930:SF1">
    <property type="entry name" value="MOSC DOMAIN-CONTAINING PROTEIN"/>
    <property type="match status" value="1"/>
</dbReference>
<reference evidence="2 3" key="1">
    <citation type="journal article" date="2021" name="Sci. Rep.">
        <title>The distribution of antibiotic resistance genes in chicken gut microbiota commensals.</title>
        <authorList>
            <person name="Juricova H."/>
            <person name="Matiasovicova J."/>
            <person name="Kubasova T."/>
            <person name="Cejkova D."/>
            <person name="Rychlik I."/>
        </authorList>
    </citation>
    <scope>NUCLEOTIDE SEQUENCE [LARGE SCALE GENOMIC DNA]</scope>
    <source>
        <strain evidence="2 3">An537</strain>
    </source>
</reference>
<dbReference type="InterPro" id="IPR005302">
    <property type="entry name" value="MoCF_Sase_C"/>
</dbReference>
<dbReference type="Gene3D" id="2.40.33.20">
    <property type="entry name" value="PK beta-barrel domain-like"/>
    <property type="match status" value="1"/>
</dbReference>
<protein>
    <submittedName>
        <fullName evidence="2">MOSC domain-containing protein</fullName>
    </submittedName>
</protein>
<dbReference type="SUPFAM" id="SSF50800">
    <property type="entry name" value="PK beta-barrel domain-like"/>
    <property type="match status" value="1"/>
</dbReference>
<dbReference type="PROSITE" id="PS51340">
    <property type="entry name" value="MOSC"/>
    <property type="match status" value="1"/>
</dbReference>
<name>A0ABS2GE96_9FIRM</name>
<feature type="domain" description="MOSC" evidence="1">
    <location>
        <begin position="20"/>
        <end position="145"/>
    </location>
</feature>
<organism evidence="2 3">
    <name type="scientific">Veillonella magna</name>
    <dbReference type="NCBI Taxonomy" id="464322"/>
    <lineage>
        <taxon>Bacteria</taxon>
        <taxon>Bacillati</taxon>
        <taxon>Bacillota</taxon>
        <taxon>Negativicutes</taxon>
        <taxon>Veillonellales</taxon>
        <taxon>Veillonellaceae</taxon>
        <taxon>Veillonella</taxon>
    </lineage>
</organism>
<comment type="caution">
    <text evidence="2">The sequence shown here is derived from an EMBL/GenBank/DDBJ whole genome shotgun (WGS) entry which is preliminary data.</text>
</comment>
<dbReference type="EMBL" id="JACJLA010000003">
    <property type="protein sequence ID" value="MBM6912142.1"/>
    <property type="molecule type" value="Genomic_DNA"/>
</dbReference>
<dbReference type="RefSeq" id="WP_028255316.1">
    <property type="nucleotide sequence ID" value="NZ_CALXQD010000004.1"/>
</dbReference>